<dbReference type="SMART" id="SM01168">
    <property type="entry name" value="DUF1907"/>
    <property type="match status" value="1"/>
</dbReference>
<dbReference type="PANTHER" id="PTHR13204:SF1">
    <property type="entry name" value="ESTER HYDROLASE C11ORF54"/>
    <property type="match status" value="1"/>
</dbReference>
<evidence type="ECO:0000256" key="5">
    <source>
        <dbReference type="ARBA" id="ARBA00022833"/>
    </source>
</evidence>
<dbReference type="CDD" id="cd17298">
    <property type="entry name" value="DUF1907"/>
    <property type="match status" value="1"/>
</dbReference>
<evidence type="ECO:0000256" key="4">
    <source>
        <dbReference type="ARBA" id="ARBA00022801"/>
    </source>
</evidence>
<dbReference type="EMBL" id="CAWYQH010000024">
    <property type="protein sequence ID" value="CAK8676104.1"/>
    <property type="molecule type" value="Genomic_DNA"/>
</dbReference>
<dbReference type="InterPro" id="IPR015021">
    <property type="entry name" value="C11orf54_DUF1907"/>
</dbReference>
<gene>
    <name evidence="8" type="ORF">CVLEPA_LOCUS5594</name>
</gene>
<keyword evidence="3" id="KW-0479">Metal-binding</keyword>
<evidence type="ECO:0000256" key="2">
    <source>
        <dbReference type="ARBA" id="ARBA00011245"/>
    </source>
</evidence>
<proteinExistence type="predicted"/>
<comment type="subunit">
    <text evidence="2">Monomer.</text>
</comment>
<reference evidence="8 9" key="1">
    <citation type="submission" date="2024-02" db="EMBL/GenBank/DDBJ databases">
        <authorList>
            <person name="Daric V."/>
            <person name="Darras S."/>
        </authorList>
    </citation>
    <scope>NUCLEOTIDE SEQUENCE [LARGE SCALE GENOMIC DNA]</scope>
</reference>
<evidence type="ECO:0000259" key="7">
    <source>
        <dbReference type="SMART" id="SM01168"/>
    </source>
</evidence>
<dbReference type="Pfam" id="PF08925">
    <property type="entry name" value="DUF1907"/>
    <property type="match status" value="1"/>
</dbReference>
<evidence type="ECO:0000313" key="9">
    <source>
        <dbReference type="Proteomes" id="UP001642483"/>
    </source>
</evidence>
<keyword evidence="5" id="KW-0862">Zinc</keyword>
<dbReference type="SUPFAM" id="SSF117856">
    <property type="entry name" value="AF0104/ALDC/Ptd012-like"/>
    <property type="match status" value="1"/>
</dbReference>
<protein>
    <recommendedName>
        <fullName evidence="7">DUF1907 domain-containing protein</fullName>
    </recommendedName>
</protein>
<evidence type="ECO:0000256" key="6">
    <source>
        <dbReference type="ARBA" id="ARBA00023242"/>
    </source>
</evidence>
<evidence type="ECO:0000256" key="1">
    <source>
        <dbReference type="ARBA" id="ARBA00004123"/>
    </source>
</evidence>
<name>A0ABP0F8R2_CLALP</name>
<accession>A0ABP0F8R2</accession>
<evidence type="ECO:0000313" key="8">
    <source>
        <dbReference type="EMBL" id="CAK8676104.1"/>
    </source>
</evidence>
<keyword evidence="9" id="KW-1185">Reference proteome</keyword>
<dbReference type="PANTHER" id="PTHR13204">
    <property type="entry name" value="PTD012 PROTEIN"/>
    <property type="match status" value="1"/>
</dbReference>
<sequence>MAKKGDASRDMAIESRVLHIPPLQELADTIAGGLQDNYAESSCTVVDCPDLSKDPYGLAAPGLCGKTRLVDVGGVPYLCPVSQYMERVYDLENVSNQVNLPGCFILGAGAGSKHAVGVNCEMMPNIRCAGGQHERQNLVHISKVIPEDGSHVLEAYESQHNDITEFVLLANLFCSEGKLGKVLHVRAKCRKGDKDLVECMKGAIRKHYGPNRAVGMGGTFLVKQGSIKIHVMPDFSETPLTCDEEVTDWLKFYEVSAPFVCLSTFITEDLGLDLRVTHTHGYNKAGGTGGHYHTDVTPEEIEYVGYFVPAESVYRLDRPSLSNLIGRPESQGH</sequence>
<comment type="caution">
    <text evidence="8">The sequence shown here is derived from an EMBL/GenBank/DDBJ whole genome shotgun (WGS) entry which is preliminary data.</text>
</comment>
<dbReference type="Proteomes" id="UP001642483">
    <property type="component" value="Unassembled WGS sequence"/>
</dbReference>
<keyword evidence="4" id="KW-0378">Hydrolase</keyword>
<keyword evidence="6" id="KW-0539">Nucleus</keyword>
<evidence type="ECO:0000256" key="3">
    <source>
        <dbReference type="ARBA" id="ARBA00022723"/>
    </source>
</evidence>
<comment type="subcellular location">
    <subcellularLocation>
        <location evidence="1">Nucleus</location>
    </subcellularLocation>
</comment>
<organism evidence="8 9">
    <name type="scientific">Clavelina lepadiformis</name>
    <name type="common">Light-bulb sea squirt</name>
    <name type="synonym">Ascidia lepadiformis</name>
    <dbReference type="NCBI Taxonomy" id="159417"/>
    <lineage>
        <taxon>Eukaryota</taxon>
        <taxon>Metazoa</taxon>
        <taxon>Chordata</taxon>
        <taxon>Tunicata</taxon>
        <taxon>Ascidiacea</taxon>
        <taxon>Aplousobranchia</taxon>
        <taxon>Clavelinidae</taxon>
        <taxon>Clavelina</taxon>
    </lineage>
</organism>
<feature type="domain" description="DUF1907" evidence="7">
    <location>
        <begin position="29"/>
        <end position="316"/>
    </location>
</feature>